<dbReference type="EMBL" id="JAAGWH010000066">
    <property type="protein sequence ID" value="NEK96494.1"/>
    <property type="molecule type" value="Genomic_DNA"/>
</dbReference>
<dbReference type="RefSeq" id="WP_163613188.1">
    <property type="nucleotide sequence ID" value="NZ_JAAGWB010000069.1"/>
</dbReference>
<dbReference type="Proteomes" id="UP000471152">
    <property type="component" value="Unassembled WGS sequence"/>
</dbReference>
<organism evidence="1 3">
    <name type="scientific">Modestobacter muralis</name>
    <dbReference type="NCBI Taxonomy" id="1608614"/>
    <lineage>
        <taxon>Bacteria</taxon>
        <taxon>Bacillati</taxon>
        <taxon>Actinomycetota</taxon>
        <taxon>Actinomycetes</taxon>
        <taxon>Geodermatophilales</taxon>
        <taxon>Geodermatophilaceae</taxon>
        <taxon>Modestobacter</taxon>
    </lineage>
</organism>
<evidence type="ECO:0000313" key="1">
    <source>
        <dbReference type="EMBL" id="NEK96494.1"/>
    </source>
</evidence>
<reference evidence="1 3" key="1">
    <citation type="submission" date="2020-01" db="EMBL/GenBank/DDBJ databases">
        <title>the WGS Modestobacter muralis CPCC 204518.</title>
        <authorList>
            <person name="Jiang Z."/>
        </authorList>
    </citation>
    <scope>NUCLEOTIDE SEQUENCE [LARGE SCALE GENOMIC DNA]</scope>
    <source>
        <strain evidence="1 3">DSM 100205</strain>
    </source>
</reference>
<name>A0A6P0F317_9ACTN</name>
<sequence length="169" mass="18399">MTRSTMRRDVRDALADVEGLVPVPWSVEELTERLGAHRGKPIRLVAWTFPAEPDAPTGLWVATEQADYVFYDDAASPARREQIIGHELGHLLLGHTPRLSEALDGLIEALAPSVSPELARQVLAMARTGYAEADEAAAELFGTSLIRAAHTKRGPAERGELGRLTEALQ</sequence>
<evidence type="ECO:0000313" key="2">
    <source>
        <dbReference type="EMBL" id="NEN53394.1"/>
    </source>
</evidence>
<protein>
    <submittedName>
        <fullName evidence="1">ImmA/IrrE family metallo-endopeptidase</fullName>
    </submittedName>
</protein>
<evidence type="ECO:0000313" key="3">
    <source>
        <dbReference type="Proteomes" id="UP000468828"/>
    </source>
</evidence>
<dbReference type="AlphaFoldDB" id="A0A6P0F317"/>
<dbReference type="EMBL" id="JAAGWB010000069">
    <property type="protein sequence ID" value="NEN53394.1"/>
    <property type="molecule type" value="Genomic_DNA"/>
</dbReference>
<gene>
    <name evidence="2" type="ORF">G3R41_21030</name>
    <name evidence="1" type="ORF">GCU67_20315</name>
</gene>
<accession>A0A6P0F317</accession>
<reference evidence="2 4" key="2">
    <citation type="submission" date="2020-02" db="EMBL/GenBank/DDBJ databases">
        <title>The WGS of Modestobacter muralis DSM 100205.</title>
        <authorList>
            <person name="Jiang Z."/>
        </authorList>
    </citation>
    <scope>NUCLEOTIDE SEQUENCE [LARGE SCALE GENOMIC DNA]</scope>
    <source>
        <strain evidence="2 4">DSM 100205</strain>
    </source>
</reference>
<keyword evidence="3" id="KW-1185">Reference proteome</keyword>
<dbReference type="Proteomes" id="UP000468828">
    <property type="component" value="Unassembled WGS sequence"/>
</dbReference>
<comment type="caution">
    <text evidence="1">The sequence shown here is derived from an EMBL/GenBank/DDBJ whole genome shotgun (WGS) entry which is preliminary data.</text>
</comment>
<proteinExistence type="predicted"/>
<evidence type="ECO:0000313" key="4">
    <source>
        <dbReference type="Proteomes" id="UP000471152"/>
    </source>
</evidence>